<comment type="caution">
    <text evidence="4">The sequence shown here is derived from an EMBL/GenBank/DDBJ whole genome shotgun (WGS) entry which is preliminary data.</text>
</comment>
<evidence type="ECO:0000313" key="4">
    <source>
        <dbReference type="EMBL" id="HIV86340.1"/>
    </source>
</evidence>
<proteinExistence type="predicted"/>
<sequence length="363" mass="41329">MIGHKRIPGREGGVEVVVEELSVRMAKLGIEVEAYNRRDKWFEPQQREYCGVRIIQIPTFKTSALNAFVYSVLATLRALFGRYGCIHYHAEGPCAMLWLPKLFGIRIVATIHGLDWQRAKWGGFSTKYLKLGERVAARFADELIVLSENNRLYFKQNYGREAKFIPNGICMKERDFLPQIIKERFGLERDGYILFLARLVPEKGLHYLIEAYKKIDTSKKLVIAGSLSGGGDYVNEIKASAAGDERIIFTDFVSGGLMDELFDNCLVYVLPSDIEGMAMTLLEALSYGKLCLVSDIPENLEVVQGKMPSFRHGDAESLRQELIKVLSGDYDSCRGRERCREILKPFNWDEIVKRTVSLYNLDD</sequence>
<dbReference type="EMBL" id="DXIJ01000126">
    <property type="protein sequence ID" value="HIV86340.1"/>
    <property type="molecule type" value="Genomic_DNA"/>
</dbReference>
<feature type="domain" description="Glycosyl transferase family 1" evidence="2">
    <location>
        <begin position="186"/>
        <end position="329"/>
    </location>
</feature>
<protein>
    <submittedName>
        <fullName evidence="4">Glycosyltransferase family 4 protein</fullName>
    </submittedName>
</protein>
<dbReference type="GO" id="GO:0016757">
    <property type="term" value="F:glycosyltransferase activity"/>
    <property type="evidence" value="ECO:0007669"/>
    <property type="project" value="InterPro"/>
</dbReference>
<reference evidence="4" key="1">
    <citation type="journal article" date="2021" name="PeerJ">
        <title>Extensive microbial diversity within the chicken gut microbiome revealed by metagenomics and culture.</title>
        <authorList>
            <person name="Gilroy R."/>
            <person name="Ravi A."/>
            <person name="Getino M."/>
            <person name="Pursley I."/>
            <person name="Horton D.L."/>
            <person name="Alikhan N.F."/>
            <person name="Baker D."/>
            <person name="Gharbi K."/>
            <person name="Hall N."/>
            <person name="Watson M."/>
            <person name="Adriaenssens E.M."/>
            <person name="Foster-Nyarko E."/>
            <person name="Jarju S."/>
            <person name="Secka A."/>
            <person name="Antonio M."/>
            <person name="Oren A."/>
            <person name="Chaudhuri R.R."/>
            <person name="La Ragione R."/>
            <person name="Hildebrand F."/>
            <person name="Pallen M.J."/>
        </authorList>
    </citation>
    <scope>NUCLEOTIDE SEQUENCE</scope>
    <source>
        <strain evidence="4">5790</strain>
    </source>
</reference>
<dbReference type="InterPro" id="IPR028098">
    <property type="entry name" value="Glyco_trans_4-like_N"/>
</dbReference>
<feature type="domain" description="Glycosyltransferase subfamily 4-like N-terminal" evidence="3">
    <location>
        <begin position="12"/>
        <end position="169"/>
    </location>
</feature>
<dbReference type="CDD" id="cd03801">
    <property type="entry name" value="GT4_PimA-like"/>
    <property type="match status" value="1"/>
</dbReference>
<gene>
    <name evidence="4" type="ORF">H9900_05990</name>
</gene>
<dbReference type="SUPFAM" id="SSF53756">
    <property type="entry name" value="UDP-Glycosyltransferase/glycogen phosphorylase"/>
    <property type="match status" value="1"/>
</dbReference>
<name>A0A9D1TM00_9FIRM</name>
<dbReference type="PANTHER" id="PTHR46401">
    <property type="entry name" value="GLYCOSYLTRANSFERASE WBBK-RELATED"/>
    <property type="match status" value="1"/>
</dbReference>
<evidence type="ECO:0000259" key="3">
    <source>
        <dbReference type="Pfam" id="PF13439"/>
    </source>
</evidence>
<dbReference type="Pfam" id="PF00534">
    <property type="entry name" value="Glycos_transf_1"/>
    <property type="match status" value="1"/>
</dbReference>
<keyword evidence="1" id="KW-0808">Transferase</keyword>
<evidence type="ECO:0000256" key="1">
    <source>
        <dbReference type="ARBA" id="ARBA00022679"/>
    </source>
</evidence>
<accession>A0A9D1TM00</accession>
<dbReference type="Gene3D" id="3.40.50.2000">
    <property type="entry name" value="Glycogen Phosphorylase B"/>
    <property type="match status" value="2"/>
</dbReference>
<dbReference type="PANTHER" id="PTHR46401:SF2">
    <property type="entry name" value="GLYCOSYLTRANSFERASE WBBK-RELATED"/>
    <property type="match status" value="1"/>
</dbReference>
<dbReference type="InterPro" id="IPR001296">
    <property type="entry name" value="Glyco_trans_1"/>
</dbReference>
<organism evidence="4 5">
    <name type="scientific">Candidatus Monoglobus merdigallinarum</name>
    <dbReference type="NCBI Taxonomy" id="2838698"/>
    <lineage>
        <taxon>Bacteria</taxon>
        <taxon>Bacillati</taxon>
        <taxon>Bacillota</taxon>
        <taxon>Clostridia</taxon>
        <taxon>Monoglobales</taxon>
        <taxon>Monoglobaceae</taxon>
        <taxon>Monoglobus</taxon>
    </lineage>
</organism>
<evidence type="ECO:0000259" key="2">
    <source>
        <dbReference type="Pfam" id="PF00534"/>
    </source>
</evidence>
<dbReference type="AlphaFoldDB" id="A0A9D1TM00"/>
<dbReference type="Proteomes" id="UP000824162">
    <property type="component" value="Unassembled WGS sequence"/>
</dbReference>
<reference evidence="4" key="2">
    <citation type="submission" date="2021-04" db="EMBL/GenBank/DDBJ databases">
        <authorList>
            <person name="Gilroy R."/>
        </authorList>
    </citation>
    <scope>NUCLEOTIDE SEQUENCE</scope>
    <source>
        <strain evidence="4">5790</strain>
    </source>
</reference>
<dbReference type="Pfam" id="PF13439">
    <property type="entry name" value="Glyco_transf_4"/>
    <property type="match status" value="1"/>
</dbReference>
<evidence type="ECO:0000313" key="5">
    <source>
        <dbReference type="Proteomes" id="UP000824162"/>
    </source>
</evidence>